<comment type="caution">
    <text evidence="4">The sequence shown here is derived from an EMBL/GenBank/DDBJ whole genome shotgun (WGS) entry which is preliminary data.</text>
</comment>
<dbReference type="Pfam" id="PF07491">
    <property type="entry name" value="PPI_Ypi1"/>
    <property type="match status" value="1"/>
</dbReference>
<organism evidence="4 5">
    <name type="scientific">Drosophila rubida</name>
    <dbReference type="NCBI Taxonomy" id="30044"/>
    <lineage>
        <taxon>Eukaryota</taxon>
        <taxon>Metazoa</taxon>
        <taxon>Ecdysozoa</taxon>
        <taxon>Arthropoda</taxon>
        <taxon>Hexapoda</taxon>
        <taxon>Insecta</taxon>
        <taxon>Pterygota</taxon>
        <taxon>Neoptera</taxon>
        <taxon>Endopterygota</taxon>
        <taxon>Diptera</taxon>
        <taxon>Brachycera</taxon>
        <taxon>Muscomorpha</taxon>
        <taxon>Ephydroidea</taxon>
        <taxon>Drosophilidae</taxon>
        <taxon>Drosophila</taxon>
    </lineage>
</organism>
<feature type="non-terminal residue" evidence="4">
    <location>
        <position position="157"/>
    </location>
</feature>
<evidence type="ECO:0000313" key="5">
    <source>
        <dbReference type="Proteomes" id="UP001200034"/>
    </source>
</evidence>
<protein>
    <recommendedName>
        <fullName evidence="1">E3 ubiquitin-protein ligase PPP1R11</fullName>
    </recommendedName>
    <alternativeName>
        <fullName evidence="2">Protein phosphatase 1 regulatory subunit 11</fullName>
    </alternativeName>
</protein>
<sequence>MAFKMSQQHVNSDTGATTTETIDETDGCQQFDTSENAPTLQLRLEPPRDDRRVVFHEGVIDNEHMNRLKSKCCCIYKKPLAFGESSSEDDDECEHCFGHPEKRKKKKKPSNSSESHPSAGHVDEPSTSSEAQSQLIQSKPDTIDKDLPTDFEVTIEP</sequence>
<feature type="region of interest" description="Disordered" evidence="3">
    <location>
        <begin position="1"/>
        <end position="22"/>
    </location>
</feature>
<dbReference type="PANTHER" id="PTHR20835:SF0">
    <property type="entry name" value="E3 UBIQUITIN-PROTEIN LIGASE PPP1R11"/>
    <property type="match status" value="1"/>
</dbReference>
<dbReference type="GO" id="GO:0004865">
    <property type="term" value="F:protein serine/threonine phosphatase inhibitor activity"/>
    <property type="evidence" value="ECO:0007669"/>
    <property type="project" value="InterPro"/>
</dbReference>
<dbReference type="GO" id="GO:0008157">
    <property type="term" value="F:protein phosphatase 1 binding"/>
    <property type="evidence" value="ECO:0007669"/>
    <property type="project" value="TreeGrafter"/>
</dbReference>
<evidence type="ECO:0000256" key="3">
    <source>
        <dbReference type="SAM" id="MobiDB-lite"/>
    </source>
</evidence>
<dbReference type="PANTHER" id="PTHR20835">
    <property type="entry name" value="E3 UBIQUITIN-PROTEIN LIGASE PPP1R11-RELATED"/>
    <property type="match status" value="1"/>
</dbReference>
<evidence type="ECO:0000313" key="4">
    <source>
        <dbReference type="EMBL" id="KAH8375080.1"/>
    </source>
</evidence>
<feature type="region of interest" description="Disordered" evidence="3">
    <location>
        <begin position="83"/>
        <end position="157"/>
    </location>
</feature>
<feature type="compositionally biased region" description="Polar residues" evidence="3">
    <location>
        <begin position="1"/>
        <end position="12"/>
    </location>
</feature>
<name>A0AAD4K2R1_9MUSC</name>
<dbReference type="AlphaFoldDB" id="A0AAD4K2R1"/>
<keyword evidence="5" id="KW-1185">Reference proteome</keyword>
<dbReference type="Proteomes" id="UP001200034">
    <property type="component" value="Unassembled WGS sequence"/>
</dbReference>
<evidence type="ECO:0000256" key="1">
    <source>
        <dbReference type="ARBA" id="ARBA00021994"/>
    </source>
</evidence>
<proteinExistence type="predicted"/>
<gene>
    <name evidence="4" type="ORF">KR093_003707</name>
</gene>
<dbReference type="EMBL" id="JAJJHW010001655">
    <property type="protein sequence ID" value="KAH8375080.1"/>
    <property type="molecule type" value="Genomic_DNA"/>
</dbReference>
<dbReference type="GO" id="GO:0005634">
    <property type="term" value="C:nucleus"/>
    <property type="evidence" value="ECO:0007669"/>
    <property type="project" value="TreeGrafter"/>
</dbReference>
<evidence type="ECO:0000256" key="2">
    <source>
        <dbReference type="ARBA" id="ARBA00031039"/>
    </source>
</evidence>
<feature type="compositionally biased region" description="Polar residues" evidence="3">
    <location>
        <begin position="125"/>
        <end position="140"/>
    </location>
</feature>
<accession>A0AAD4K2R1</accession>
<dbReference type="InterPro" id="IPR011107">
    <property type="entry name" value="PPI_Ypi1"/>
</dbReference>
<reference evidence="4" key="1">
    <citation type="journal article" date="2021" name="Mol. Ecol. Resour.">
        <title>Phylogenomic analyses of the genus Drosophila reveals genomic signals of climate adaptation.</title>
        <authorList>
            <person name="Li F."/>
            <person name="Rane R.V."/>
            <person name="Luria V."/>
            <person name="Xiong Z."/>
            <person name="Chen J."/>
            <person name="Li Z."/>
            <person name="Catullo R.A."/>
            <person name="Griffin P.C."/>
            <person name="Schiffer M."/>
            <person name="Pearce S."/>
            <person name="Lee S.F."/>
            <person name="McElroy K."/>
            <person name="Stocker A."/>
            <person name="Shirriffs J."/>
            <person name="Cockerell F."/>
            <person name="Coppin C."/>
            <person name="Sgro C.M."/>
            <person name="Karger A."/>
            <person name="Cain J.W."/>
            <person name="Weber J.A."/>
            <person name="Santpere G."/>
            <person name="Kirschner M.W."/>
            <person name="Hoffmann A.A."/>
            <person name="Oakeshott J.G."/>
            <person name="Zhang G."/>
        </authorList>
    </citation>
    <scope>NUCLEOTIDE SEQUENCE</scope>
    <source>
        <strain evidence="4">BGI-SZ-2011g</strain>
    </source>
</reference>